<dbReference type="AlphaFoldDB" id="A0A3R7D6X8"/>
<accession>A0A3R7D6X8</accession>
<organism evidence="1 2">
    <name type="scientific">Clonorchis sinensis</name>
    <name type="common">Chinese liver fluke</name>
    <dbReference type="NCBI Taxonomy" id="79923"/>
    <lineage>
        <taxon>Eukaryota</taxon>
        <taxon>Metazoa</taxon>
        <taxon>Spiralia</taxon>
        <taxon>Lophotrochozoa</taxon>
        <taxon>Platyhelminthes</taxon>
        <taxon>Trematoda</taxon>
        <taxon>Digenea</taxon>
        <taxon>Opisthorchiida</taxon>
        <taxon>Opisthorchiata</taxon>
        <taxon>Opisthorchiidae</taxon>
        <taxon>Clonorchis</taxon>
    </lineage>
</organism>
<gene>
    <name evidence="1" type="ORF">CSKR_102812</name>
</gene>
<evidence type="ECO:0000313" key="2">
    <source>
        <dbReference type="Proteomes" id="UP000286415"/>
    </source>
</evidence>
<evidence type="ECO:0000313" key="1">
    <source>
        <dbReference type="EMBL" id="KAG5445945.1"/>
    </source>
</evidence>
<reference evidence="1 2" key="1">
    <citation type="journal article" date="2018" name="Biotechnol. Adv.">
        <title>Improved genomic resources and new bioinformatic workflow for the carcinogenic parasite Clonorchis sinensis: Biotechnological implications.</title>
        <authorList>
            <person name="Wang D."/>
            <person name="Korhonen P.K."/>
            <person name="Gasser R.B."/>
            <person name="Young N.D."/>
        </authorList>
    </citation>
    <scope>NUCLEOTIDE SEQUENCE [LARGE SCALE GENOMIC DNA]</scope>
    <source>
        <strain evidence="1">Cs-k2</strain>
    </source>
</reference>
<reference evidence="1 2" key="2">
    <citation type="journal article" date="2021" name="Genomics">
        <title>High-quality reference genome for Clonorchis sinensis.</title>
        <authorList>
            <person name="Young N.D."/>
            <person name="Stroehlein A.J."/>
            <person name="Kinkar L."/>
            <person name="Wang T."/>
            <person name="Sohn W.M."/>
            <person name="Chang B.C.H."/>
            <person name="Kaur P."/>
            <person name="Weisz D."/>
            <person name="Dudchenko O."/>
            <person name="Aiden E.L."/>
            <person name="Korhonen P.K."/>
            <person name="Gasser R.B."/>
        </authorList>
    </citation>
    <scope>NUCLEOTIDE SEQUENCE [LARGE SCALE GENOMIC DNA]</scope>
    <source>
        <strain evidence="1">Cs-k2</strain>
    </source>
</reference>
<dbReference type="Proteomes" id="UP000286415">
    <property type="component" value="Unassembled WGS sequence"/>
</dbReference>
<name>A0A3R7D6X8_CLOSI</name>
<proteinExistence type="predicted"/>
<sequence length="387" mass="43700">MRRGLERAHGRRSILGQAVHKCEHVHPTRTIWEESMLHWGYQVVDRRLPPSSDGQNTTWKCFASLKRCFLRDPWMDLVWSQLAEGFYFVQETKTKYGSILSQKKLLTSLLKTIRQPGTGFALLGAPDVSAAPEFSSNFYWGNHLVTHLLYPLTDSADVSDDGRNRGFTDSRIDTQERGFCPSFPGPFCSCRSAAVVHLKDTKGAWTTVSGRLFHAATTRNEKKVCLMKVCALSLKIFLPCPRRVFAGSTVKNLLAKPCSNRACSEKDRFGESQIPKSFLASILVMSSGPFSPCMTKEFAESPPNDIWTHFSSFRGRCQSNDHCFAASTSIWRALALELHDFKSSAKKAKHRETRFIAHGYETSKYFRSSALSCILSRQLRWHIQGAT</sequence>
<comment type="caution">
    <text evidence="1">The sequence shown here is derived from an EMBL/GenBank/DDBJ whole genome shotgun (WGS) entry which is preliminary data.</text>
</comment>
<dbReference type="EMBL" id="NIRI02000056">
    <property type="protein sequence ID" value="KAG5445945.1"/>
    <property type="molecule type" value="Genomic_DNA"/>
</dbReference>
<dbReference type="InParanoid" id="A0A3R7D6X8"/>
<keyword evidence="2" id="KW-1185">Reference proteome</keyword>
<protein>
    <submittedName>
        <fullName evidence="1">Uncharacterized protein</fullName>
    </submittedName>
</protein>